<dbReference type="PANTHER" id="PTHR33112">
    <property type="entry name" value="DOMAIN PROTEIN, PUTATIVE-RELATED"/>
    <property type="match status" value="1"/>
</dbReference>
<gene>
    <name evidence="3" type="ORF">QQX98_011361</name>
</gene>
<dbReference type="Pfam" id="PF07714">
    <property type="entry name" value="PK_Tyr_Ser-Thr"/>
    <property type="match status" value="1"/>
</dbReference>
<feature type="compositionally biased region" description="Basic and acidic residues" evidence="1">
    <location>
        <begin position="1320"/>
        <end position="1330"/>
    </location>
</feature>
<dbReference type="Pfam" id="PF00069">
    <property type="entry name" value="Pkinase"/>
    <property type="match status" value="1"/>
</dbReference>
<accession>A0ABR1GLY2</accession>
<dbReference type="Gene3D" id="3.30.200.20">
    <property type="entry name" value="Phosphorylase Kinase, domain 1"/>
    <property type="match status" value="1"/>
</dbReference>
<dbReference type="CDD" id="cd00180">
    <property type="entry name" value="PKc"/>
    <property type="match status" value="1"/>
</dbReference>
<dbReference type="Gene3D" id="1.10.510.10">
    <property type="entry name" value="Transferase(Phosphotransferase) domain 1"/>
    <property type="match status" value="1"/>
</dbReference>
<comment type="caution">
    <text evidence="3">The sequence shown here is derived from an EMBL/GenBank/DDBJ whole genome shotgun (WGS) entry which is preliminary data.</text>
</comment>
<dbReference type="PANTHER" id="PTHR33112:SF10">
    <property type="entry name" value="TOL"/>
    <property type="match status" value="1"/>
</dbReference>
<evidence type="ECO:0000259" key="2">
    <source>
        <dbReference type="PROSITE" id="PS50011"/>
    </source>
</evidence>
<evidence type="ECO:0000313" key="4">
    <source>
        <dbReference type="Proteomes" id="UP001498476"/>
    </source>
</evidence>
<keyword evidence="4" id="KW-1185">Reference proteome</keyword>
<dbReference type="InterPro" id="IPR000719">
    <property type="entry name" value="Prot_kinase_dom"/>
</dbReference>
<dbReference type="InterPro" id="IPR001245">
    <property type="entry name" value="Ser-Thr/Tyr_kinase_cat_dom"/>
</dbReference>
<proteinExistence type="predicted"/>
<evidence type="ECO:0000313" key="3">
    <source>
        <dbReference type="EMBL" id="KAK7402876.1"/>
    </source>
</evidence>
<dbReference type="Pfam" id="PF06985">
    <property type="entry name" value="HET"/>
    <property type="match status" value="1"/>
</dbReference>
<feature type="compositionally biased region" description="Basic and acidic residues" evidence="1">
    <location>
        <begin position="331"/>
        <end position="345"/>
    </location>
</feature>
<dbReference type="SUPFAM" id="SSF56112">
    <property type="entry name" value="Protein kinase-like (PK-like)"/>
    <property type="match status" value="1"/>
</dbReference>
<protein>
    <recommendedName>
        <fullName evidence="2">Protein kinase domain-containing protein</fullName>
    </recommendedName>
</protein>
<dbReference type="Proteomes" id="UP001498476">
    <property type="component" value="Unassembled WGS sequence"/>
</dbReference>
<dbReference type="InterPro" id="IPR010730">
    <property type="entry name" value="HET"/>
</dbReference>
<dbReference type="SMART" id="SM00220">
    <property type="entry name" value="S_TKc"/>
    <property type="match status" value="1"/>
</dbReference>
<dbReference type="EMBL" id="JAZAVJ010000276">
    <property type="protein sequence ID" value="KAK7402876.1"/>
    <property type="molecule type" value="Genomic_DNA"/>
</dbReference>
<name>A0ABR1GLY2_9HYPO</name>
<sequence>MAQRKGGKSAKPKCPLKIFKEAIRVAQVTSDYGSRPEKFLPESSISRLVTEEKVRELMPAASSDLIRFVCREARRVFLTLVYCHNDLKTLLGIVKDFRHCGLSDKRFPIDDITKGNKCGEVTEEEVEDVQCSHHTSLDAFHDWARFDIWTFYEQQWHFASPVFRESQPRQILDEHSILPFTKVNREGKGGHFSDVSEAELRADHQDKIKQGKHIVRVAIKELKNNLESGYNVERAWKREVEALDKISDLRHQHLIHRIAALKLGIKHIIVFEWADKGSLRDVWQRYPDIHENLDGERLFCLLEQFRGLAGALCALHATNRRTKTAMVTKSNMRDKREASEVDKENGVQINITNVDSPNGGGDDGYDSDVGSEGSTEEKHWRHGDLKPDNILTFSGGAEWLGVLKIADLGLAKQHDYATNARFEQTDTKHTTPHYEAPEVVTKKTQPRSRRYDIWSMGCIILESMTWLLYGHNVLQTLLKQNEQVKNARDTLYFTTSDSPPVAEVSETCKDWIDQILKQDPECNHSKATATKDLLELVRDKLLVVALPEKNLDSSRCRADAAALKHELDRIWKNAMDKESYLFARPNRTGVKAPTPVKQTSNRLAPPTTRMAQSQQLLNENWDFLDDNAFALDLLSHLKMGSSSTLTRQSSTLCDRCQRLDIWAAEFVIEDSLHDLELRAQTCEFCQLLIDTFVPERSGTSQSTAIQVHKVRSGLATNVTDTRGLSICQNTDDELGLSGPAEDIQIGLPKLPSIQSRPFFEILRRWVQDCDTHAECSLESSRPRPTRMPTRLIDVGKDSSQVLVCSTRLWGKQPEEIVKYVALSHPWGDVKCHDHFSSTSKNIHSRIKNGIAFDELPATFKDAVKVTRELDIRYLWIDSVCIIQGDDGDFKEEAKHMETVFSSAYCVIAASRATGTSAGFLNKRPDRKAVKFERMSGKSFYVCEAIDDFQKDVIDGPLNKRGWVLQERALARRTIYFAERQTYWECGNGVRCETLTKMANNKAAFLGDPDFPQVATNSTKGGQIRLYESLYKQYSTLQFTKAYDRPIAIAGLEQRLIRAFGEQGGYGIFERYFGRSLLWQRDTGMNQKPMMEIEFPSQQQYRMPSWSWMAYEGGITFMDLPFSGVQWEAEHQIRSPWTANDTSSSSWHTGDSDTRIYLAGMARDFDLALADKEIVYDKVVAPAGRAMKCVVIGSQKSEVAPNVATREHYVLIVAAKPGSDEHLPSLCIEKNSVTMEWTKKTYNQQYENWVPWLEDVYLRWFTKDNKASYATKDTLGKSKVTGVEQVDTLQDGVHSLAAGQVGQGGLLQPAGDMFSKEGLNRTERQGKDDKGGYAPSQLPGAGVANDAGNTLAEGGKGVAGKSTEGIKAAGGLVGGVFGGGNKDA</sequence>
<evidence type="ECO:0000256" key="1">
    <source>
        <dbReference type="SAM" id="MobiDB-lite"/>
    </source>
</evidence>
<feature type="domain" description="Protein kinase" evidence="2">
    <location>
        <begin position="181"/>
        <end position="537"/>
    </location>
</feature>
<dbReference type="InterPro" id="IPR011009">
    <property type="entry name" value="Kinase-like_dom_sf"/>
</dbReference>
<dbReference type="PROSITE" id="PS50011">
    <property type="entry name" value="PROTEIN_KINASE_DOM"/>
    <property type="match status" value="1"/>
</dbReference>
<feature type="region of interest" description="Disordered" evidence="1">
    <location>
        <begin position="329"/>
        <end position="381"/>
    </location>
</feature>
<feature type="region of interest" description="Disordered" evidence="1">
    <location>
        <begin position="1320"/>
        <end position="1359"/>
    </location>
</feature>
<reference evidence="3 4" key="1">
    <citation type="journal article" date="2025" name="Microbiol. Resour. Announc.">
        <title>Draft genome sequences for Neonectria magnoliae and Neonectria punicea, canker pathogens of Liriodendron tulipifera and Acer saccharum in West Virginia.</title>
        <authorList>
            <person name="Petronek H.M."/>
            <person name="Kasson M.T."/>
            <person name="Metheny A.M."/>
            <person name="Stauder C.M."/>
            <person name="Lovett B."/>
            <person name="Lynch S.C."/>
            <person name="Garnas J.R."/>
            <person name="Kasson L.R."/>
            <person name="Stajich J.E."/>
        </authorList>
    </citation>
    <scope>NUCLEOTIDE SEQUENCE [LARGE SCALE GENOMIC DNA]</scope>
    <source>
        <strain evidence="3 4">NRRL 64653</strain>
    </source>
</reference>
<organism evidence="3 4">
    <name type="scientific">Neonectria punicea</name>
    <dbReference type="NCBI Taxonomy" id="979145"/>
    <lineage>
        <taxon>Eukaryota</taxon>
        <taxon>Fungi</taxon>
        <taxon>Dikarya</taxon>
        <taxon>Ascomycota</taxon>
        <taxon>Pezizomycotina</taxon>
        <taxon>Sordariomycetes</taxon>
        <taxon>Hypocreomycetidae</taxon>
        <taxon>Hypocreales</taxon>
        <taxon>Nectriaceae</taxon>
        <taxon>Neonectria</taxon>
    </lineage>
</organism>